<dbReference type="PROSITE" id="PS51257">
    <property type="entry name" value="PROKAR_LIPOPROTEIN"/>
    <property type="match status" value="1"/>
</dbReference>
<dbReference type="STRING" id="89524.SAMN05444370_103427"/>
<keyword evidence="1" id="KW-0732">Signal</keyword>
<evidence type="ECO:0000256" key="1">
    <source>
        <dbReference type="SAM" id="SignalP"/>
    </source>
</evidence>
<gene>
    <name evidence="2" type="ORF">SAMN05444370_103427</name>
</gene>
<dbReference type="EMBL" id="FNQM01000003">
    <property type="protein sequence ID" value="SEA19684.1"/>
    <property type="molecule type" value="Genomic_DNA"/>
</dbReference>
<evidence type="ECO:0000313" key="2">
    <source>
        <dbReference type="EMBL" id="SEA19684.1"/>
    </source>
</evidence>
<evidence type="ECO:0000313" key="3">
    <source>
        <dbReference type="Proteomes" id="UP000198703"/>
    </source>
</evidence>
<accession>A0A1H3Z8I9</accession>
<protein>
    <submittedName>
        <fullName evidence="2">Uncharacterized protein</fullName>
    </submittedName>
</protein>
<feature type="signal peptide" evidence="1">
    <location>
        <begin position="1"/>
        <end position="25"/>
    </location>
</feature>
<feature type="chain" id="PRO_5011502010" evidence="1">
    <location>
        <begin position="26"/>
        <end position="45"/>
    </location>
</feature>
<proteinExistence type="predicted"/>
<dbReference type="Proteomes" id="UP000198703">
    <property type="component" value="Unassembled WGS sequence"/>
</dbReference>
<organism evidence="2 3">
    <name type="scientific">Rubrimonas cliftonensis</name>
    <dbReference type="NCBI Taxonomy" id="89524"/>
    <lineage>
        <taxon>Bacteria</taxon>
        <taxon>Pseudomonadati</taxon>
        <taxon>Pseudomonadota</taxon>
        <taxon>Alphaproteobacteria</taxon>
        <taxon>Rhodobacterales</taxon>
        <taxon>Paracoccaceae</taxon>
        <taxon>Rubrimonas</taxon>
    </lineage>
</organism>
<reference evidence="2 3" key="1">
    <citation type="submission" date="2016-10" db="EMBL/GenBank/DDBJ databases">
        <authorList>
            <person name="de Groot N.N."/>
        </authorList>
    </citation>
    <scope>NUCLEOTIDE SEQUENCE [LARGE SCALE GENOMIC DNA]</scope>
    <source>
        <strain evidence="2 3">DSM 15345</strain>
    </source>
</reference>
<sequence>MGGGTVRAAAYLALALLLVAASCQATFGAEPAWTTVAEAAQAVAQ</sequence>
<keyword evidence="3" id="KW-1185">Reference proteome</keyword>
<dbReference type="AlphaFoldDB" id="A0A1H3Z8I9"/>
<dbReference type="RefSeq" id="WP_175478798.1">
    <property type="nucleotide sequence ID" value="NZ_FNQM01000003.1"/>
</dbReference>
<name>A0A1H3Z8I9_9RHOB</name>